<protein>
    <submittedName>
        <fullName evidence="4">Glutamate-1-semialdehyde aminotransferase</fullName>
    </submittedName>
</protein>
<sequence length="496" mass="54130">MQVTSKNKSEIQEQALNNLVKSHNQKTATSKHKAQQNRAILADRSALGVKFSPEIKEICYPIIIERSQGSKIWDIDGNEYIDILMGLGVNLLGHNPPFIKEAIAQQLEKGIQVGSQTILAAEVAQLVKDLTGMERVTLSNTGTEAIMAAIRIARAATKRKKIALFTNSYHGHSDQTLVRATLAEYAKKAINRKISEKIGDKSWLSQLMRPLQNQLQNNLNPKAVPAALGIPPSQAKDVLVLEYGNDKSLDIIKANRKQLAAVLVEPVQSRCPQVQPEAFIKELRQVTQEGGIALIFDEMVTGFRIHQGGAQAWFGIDADIVTYSKIAGGGLPLSIIAGKSTYLNRIDGGIWNFGDDSSPSVETTFFAGTYCKHPLSLAAAKATLTHLKTEGATLQETLNQKTAKMVDCLNSDLASQGLMLKFTCFGSFFALDLSQSVISPLALTLLSYYLLSRGIHLRQGDRGGFLSTSHTDNDINLIIQAFKDSINDLQAGGFLE</sequence>
<keyword evidence="4" id="KW-0032">Aminotransferase</keyword>
<name>G5IZ89_CROWT</name>
<dbReference type="PANTHER" id="PTHR43713">
    <property type="entry name" value="GLUTAMATE-1-SEMIALDEHYDE 2,1-AMINOMUTASE"/>
    <property type="match status" value="1"/>
</dbReference>
<evidence type="ECO:0000313" key="4">
    <source>
        <dbReference type="EMBL" id="EHJ14752.1"/>
    </source>
</evidence>
<dbReference type="GO" id="GO:0030170">
    <property type="term" value="F:pyridoxal phosphate binding"/>
    <property type="evidence" value="ECO:0007669"/>
    <property type="project" value="InterPro"/>
</dbReference>
<reference evidence="4 5" key="1">
    <citation type="journal article" date="2011" name="Front. Microbiol.">
        <title>Two Strains of Crocosphaera watsonii with Highly Conserved Genomes are Distinguished by Strain-Specific Features.</title>
        <authorList>
            <person name="Bench S.R."/>
            <person name="Ilikchyan I.N."/>
            <person name="Tripp H.J."/>
            <person name="Zehr J.P."/>
        </authorList>
    </citation>
    <scope>NUCLEOTIDE SEQUENCE [LARGE SCALE GENOMIC DNA]</scope>
    <source>
        <strain evidence="4 5">WH 0003</strain>
    </source>
</reference>
<gene>
    <name evidence="4" type="ORF">CWATWH0003_0584</name>
</gene>
<dbReference type="InterPro" id="IPR015422">
    <property type="entry name" value="PyrdxlP-dep_Trfase_small"/>
</dbReference>
<comment type="similarity">
    <text evidence="3">Belongs to the class-III pyridoxal-phosphate-dependent aminotransferase family.</text>
</comment>
<keyword evidence="2 3" id="KW-0663">Pyridoxal phosphate</keyword>
<dbReference type="Proteomes" id="UP000003477">
    <property type="component" value="Unassembled WGS sequence"/>
</dbReference>
<comment type="cofactor">
    <cofactor evidence="1">
        <name>pyridoxal 5'-phosphate</name>
        <dbReference type="ChEBI" id="CHEBI:597326"/>
    </cofactor>
</comment>
<dbReference type="PANTHER" id="PTHR43713:SF3">
    <property type="entry name" value="GLUTAMATE-1-SEMIALDEHYDE 2,1-AMINOMUTASE 1, CHLOROPLASTIC-RELATED"/>
    <property type="match status" value="1"/>
</dbReference>
<dbReference type="InterPro" id="IPR015421">
    <property type="entry name" value="PyrdxlP-dep_Trfase_major"/>
</dbReference>
<dbReference type="SUPFAM" id="SSF53383">
    <property type="entry name" value="PLP-dependent transferases"/>
    <property type="match status" value="1"/>
</dbReference>
<dbReference type="GeneID" id="88764496"/>
<accession>G5IZ89</accession>
<dbReference type="RefSeq" id="WP_007303636.1">
    <property type="nucleotide sequence ID" value="NZ_AESD01000099.1"/>
</dbReference>
<evidence type="ECO:0000256" key="1">
    <source>
        <dbReference type="ARBA" id="ARBA00001933"/>
    </source>
</evidence>
<evidence type="ECO:0000256" key="2">
    <source>
        <dbReference type="ARBA" id="ARBA00022898"/>
    </source>
</evidence>
<evidence type="ECO:0000256" key="3">
    <source>
        <dbReference type="RuleBase" id="RU003560"/>
    </source>
</evidence>
<dbReference type="InterPro" id="IPR005814">
    <property type="entry name" value="Aminotrans_3"/>
</dbReference>
<comment type="caution">
    <text evidence="4">The sequence shown here is derived from an EMBL/GenBank/DDBJ whole genome shotgun (WGS) entry which is preliminary data.</text>
</comment>
<keyword evidence="4" id="KW-0808">Transferase</keyword>
<dbReference type="EMBL" id="AESD01000099">
    <property type="protein sequence ID" value="EHJ14752.1"/>
    <property type="molecule type" value="Genomic_DNA"/>
</dbReference>
<organism evidence="4 5">
    <name type="scientific">Crocosphaera watsonii WH 0003</name>
    <dbReference type="NCBI Taxonomy" id="423471"/>
    <lineage>
        <taxon>Bacteria</taxon>
        <taxon>Bacillati</taxon>
        <taxon>Cyanobacteriota</taxon>
        <taxon>Cyanophyceae</taxon>
        <taxon>Oscillatoriophycideae</taxon>
        <taxon>Chroococcales</taxon>
        <taxon>Aphanothecaceae</taxon>
        <taxon>Crocosphaera</taxon>
    </lineage>
</organism>
<dbReference type="Gene3D" id="3.40.640.10">
    <property type="entry name" value="Type I PLP-dependent aspartate aminotransferase-like (Major domain)"/>
    <property type="match status" value="1"/>
</dbReference>
<dbReference type="GO" id="GO:0008483">
    <property type="term" value="F:transaminase activity"/>
    <property type="evidence" value="ECO:0007669"/>
    <property type="project" value="UniProtKB-KW"/>
</dbReference>
<evidence type="ECO:0000313" key="5">
    <source>
        <dbReference type="Proteomes" id="UP000003477"/>
    </source>
</evidence>
<dbReference type="Gene3D" id="3.90.1150.10">
    <property type="entry name" value="Aspartate Aminotransferase, domain 1"/>
    <property type="match status" value="1"/>
</dbReference>
<proteinExistence type="inferred from homology"/>
<dbReference type="InterPro" id="IPR015424">
    <property type="entry name" value="PyrdxlP-dep_Trfase"/>
</dbReference>
<dbReference type="Pfam" id="PF00202">
    <property type="entry name" value="Aminotran_3"/>
    <property type="match status" value="1"/>
</dbReference>
<dbReference type="AlphaFoldDB" id="G5IZ89"/>
<dbReference type="PATRIC" id="fig|423471.3.peg.536"/>